<dbReference type="EMBL" id="CAINUL010000006">
    <property type="protein sequence ID" value="CAD0110657.1"/>
    <property type="molecule type" value="Genomic_DNA"/>
</dbReference>
<sequence length="252" mass="27712">STIDTAALHEALLAAQYAATQDLQHKAQFNIATSSQEVRDLVLEAFSVLDMFAFKEVGASNYIRPESAIHYAYKLGTCEVVRLPKGCDPEDIDGEALWLDFAAASLNVRLLSFEEYGADARAGSMFSELGGDRSETQNEGIINALQKHIGDYLDQNTVLEDFPDCRGDNYKPLRSDIKAIILSGDPPPGSLEAVRLAIHRLSPETASLYPDSVDPASAMAAGAARRARQIWDHPEEFMVYPCPPLTLWHDEL</sequence>
<proteinExistence type="predicted"/>
<keyword evidence="2" id="KW-1185">Reference proteome</keyword>
<reference evidence="1" key="1">
    <citation type="submission" date="2020-06" db="EMBL/GenBank/DDBJ databases">
        <authorList>
            <person name="Onetto C."/>
        </authorList>
    </citation>
    <scope>NUCLEOTIDE SEQUENCE</scope>
</reference>
<name>A0A9N8KF33_9PEZI</name>
<feature type="non-terminal residue" evidence="1">
    <location>
        <position position="252"/>
    </location>
</feature>
<evidence type="ECO:0000313" key="1">
    <source>
        <dbReference type="EMBL" id="CAD0110657.1"/>
    </source>
</evidence>
<evidence type="ECO:0000313" key="2">
    <source>
        <dbReference type="Proteomes" id="UP000745764"/>
    </source>
</evidence>
<accession>A0A9N8KF33</accession>
<dbReference type="Proteomes" id="UP000745764">
    <property type="component" value="Unassembled WGS sequence"/>
</dbReference>
<gene>
    <name evidence="1" type="ORF">AWRI4620_LOCUS4912</name>
</gene>
<protein>
    <submittedName>
        <fullName evidence="1">Uncharacterized protein</fullName>
    </submittedName>
</protein>
<comment type="caution">
    <text evidence="1">The sequence shown here is derived from an EMBL/GenBank/DDBJ whole genome shotgun (WGS) entry which is preliminary data.</text>
</comment>
<dbReference type="OrthoDB" id="3900058at2759"/>
<feature type="non-terminal residue" evidence="1">
    <location>
        <position position="1"/>
    </location>
</feature>
<dbReference type="AlphaFoldDB" id="A0A9N8KF33"/>
<organism evidence="1 2">
    <name type="scientific">Aureobasidium uvarum</name>
    <dbReference type="NCBI Taxonomy" id="2773716"/>
    <lineage>
        <taxon>Eukaryota</taxon>
        <taxon>Fungi</taxon>
        <taxon>Dikarya</taxon>
        <taxon>Ascomycota</taxon>
        <taxon>Pezizomycotina</taxon>
        <taxon>Dothideomycetes</taxon>
        <taxon>Dothideomycetidae</taxon>
        <taxon>Dothideales</taxon>
        <taxon>Saccotheciaceae</taxon>
        <taxon>Aureobasidium</taxon>
    </lineage>
</organism>